<sequence length="155" mass="17748">MGIARGLLYLHEECCTQIIHCDIKPQNILLDDYYNARISDFGLAKLLTLNQSHTSTAIRGTKGYVAPEWFRNTPVTVKVDVYSFGERRLSTLVEDDPDAISDMNKLQRFVMVAIWCIQEDLSLRPTMRKVIQMLDGVLEVPFPPCPWPFNVTSRN</sequence>
<name>A0ACC0XLH6_9ROSI</name>
<dbReference type="Proteomes" id="UP001163603">
    <property type="component" value="Chromosome 11"/>
</dbReference>
<evidence type="ECO:0000313" key="2">
    <source>
        <dbReference type="Proteomes" id="UP001163603"/>
    </source>
</evidence>
<organism evidence="1 2">
    <name type="scientific">Pistacia integerrima</name>
    <dbReference type="NCBI Taxonomy" id="434235"/>
    <lineage>
        <taxon>Eukaryota</taxon>
        <taxon>Viridiplantae</taxon>
        <taxon>Streptophyta</taxon>
        <taxon>Embryophyta</taxon>
        <taxon>Tracheophyta</taxon>
        <taxon>Spermatophyta</taxon>
        <taxon>Magnoliopsida</taxon>
        <taxon>eudicotyledons</taxon>
        <taxon>Gunneridae</taxon>
        <taxon>Pentapetalae</taxon>
        <taxon>rosids</taxon>
        <taxon>malvids</taxon>
        <taxon>Sapindales</taxon>
        <taxon>Anacardiaceae</taxon>
        <taxon>Pistacia</taxon>
    </lineage>
</organism>
<gene>
    <name evidence="1" type="ORF">Pint_31261</name>
</gene>
<evidence type="ECO:0000313" key="1">
    <source>
        <dbReference type="EMBL" id="KAJ0020125.1"/>
    </source>
</evidence>
<reference evidence="2" key="1">
    <citation type="journal article" date="2023" name="G3 (Bethesda)">
        <title>Genome assembly and association tests identify interacting loci associated with vigor, precocity, and sex in interspecific pistachio rootstocks.</title>
        <authorList>
            <person name="Palmer W."/>
            <person name="Jacygrad E."/>
            <person name="Sagayaradj S."/>
            <person name="Cavanaugh K."/>
            <person name="Han R."/>
            <person name="Bertier L."/>
            <person name="Beede B."/>
            <person name="Kafkas S."/>
            <person name="Golino D."/>
            <person name="Preece J."/>
            <person name="Michelmore R."/>
        </authorList>
    </citation>
    <scope>NUCLEOTIDE SEQUENCE [LARGE SCALE GENOMIC DNA]</scope>
</reference>
<proteinExistence type="predicted"/>
<protein>
    <submittedName>
        <fullName evidence="1">Uncharacterized protein</fullName>
    </submittedName>
</protein>
<dbReference type="EMBL" id="CM047746">
    <property type="protein sequence ID" value="KAJ0020125.1"/>
    <property type="molecule type" value="Genomic_DNA"/>
</dbReference>
<comment type="caution">
    <text evidence="1">The sequence shown here is derived from an EMBL/GenBank/DDBJ whole genome shotgun (WGS) entry which is preliminary data.</text>
</comment>
<keyword evidence="2" id="KW-1185">Reference proteome</keyword>
<accession>A0ACC0XLH6</accession>